<reference evidence="1 2" key="1">
    <citation type="submission" date="2018-08" db="EMBL/GenBank/DDBJ databases">
        <title>Aphanomyces genome sequencing and annotation.</title>
        <authorList>
            <person name="Minardi D."/>
            <person name="Oidtmann B."/>
            <person name="Van Der Giezen M."/>
            <person name="Studholme D.J."/>
        </authorList>
    </citation>
    <scope>NUCLEOTIDE SEQUENCE [LARGE SCALE GENOMIC DNA]</scope>
    <source>
        <strain evidence="1 2">NJM0002</strain>
    </source>
</reference>
<evidence type="ECO:0000313" key="2">
    <source>
        <dbReference type="Proteomes" id="UP000285060"/>
    </source>
</evidence>
<organism evidence="1 2">
    <name type="scientific">Aphanomyces invadans</name>
    <dbReference type="NCBI Taxonomy" id="157072"/>
    <lineage>
        <taxon>Eukaryota</taxon>
        <taxon>Sar</taxon>
        <taxon>Stramenopiles</taxon>
        <taxon>Oomycota</taxon>
        <taxon>Saprolegniomycetes</taxon>
        <taxon>Saprolegniales</taxon>
        <taxon>Verrucalvaceae</taxon>
        <taxon>Aphanomyces</taxon>
    </lineage>
</organism>
<protein>
    <submittedName>
        <fullName evidence="1">Uncharacterized protein</fullName>
    </submittedName>
</protein>
<gene>
    <name evidence="1" type="ORF">DYB32_003938</name>
</gene>
<name>A0A418AZ24_9STRA</name>
<dbReference type="AlphaFoldDB" id="A0A418AZ24"/>
<dbReference type="VEuPathDB" id="FungiDB:H310_08179"/>
<proteinExistence type="predicted"/>
<dbReference type="EMBL" id="QUSY01000264">
    <property type="protein sequence ID" value="RHY30895.1"/>
    <property type="molecule type" value="Genomic_DNA"/>
</dbReference>
<evidence type="ECO:0000313" key="1">
    <source>
        <dbReference type="EMBL" id="RHY30895.1"/>
    </source>
</evidence>
<accession>A0A418AZ24</accession>
<sequence>MSRFLLVCCGCCHRPFVAHVALSRRFQVDTCATIVPWTLVGEAPVRSICWFDPHQLVTVVASHAAPVVCTIQDDSLVATRAPVVVFLRHVASGRFSDALALAAQHSLDADIVHKAAWQQFVQRSPTLPPTQLEHDLDVVLTAHATNLCDKSWTLDTIKQCVLDTPAACHSVWSFGLSLDAADVGLQQLLDRLETFLQLVAADNSNELHDAAFDLTRAMADLADCFDVASFQHYLDVSWLDIAIELATAGRIAALTVRERVSIVPAPLRVAPDVTPAVSRCAFDVALSIESMHEGLAKLQREFDELHLFVYEFELTPTWTIQEWQHQEASGASPQAKIEIVRQNDATSDKLRTLLHRGYITEGDLCAYIISMDKTLLTNLMWASTIVAASSPIASNAPSSRYFRDMPTLVTVVLACCFGFVLDGPDGDAKHEYVD</sequence>
<keyword evidence="2" id="KW-1185">Reference proteome</keyword>
<dbReference type="Proteomes" id="UP000285060">
    <property type="component" value="Unassembled WGS sequence"/>
</dbReference>
<comment type="caution">
    <text evidence="1">The sequence shown here is derived from an EMBL/GenBank/DDBJ whole genome shotgun (WGS) entry which is preliminary data.</text>
</comment>